<accession>A0A091DD04</accession>
<dbReference type="Pfam" id="PF00089">
    <property type="entry name" value="Trypsin"/>
    <property type="match status" value="1"/>
</dbReference>
<dbReference type="GO" id="GO:0006508">
    <property type="term" value="P:proteolysis"/>
    <property type="evidence" value="ECO:0007669"/>
    <property type="project" value="UniProtKB-KW"/>
</dbReference>
<evidence type="ECO:0000256" key="8">
    <source>
        <dbReference type="RuleBase" id="RU363034"/>
    </source>
</evidence>
<dbReference type="Gene3D" id="2.40.10.10">
    <property type="entry name" value="Trypsin-like serine proteases"/>
    <property type="match status" value="1"/>
</dbReference>
<dbReference type="PROSITE" id="PS50287">
    <property type="entry name" value="SRCR_2"/>
    <property type="match status" value="1"/>
</dbReference>
<dbReference type="InterPro" id="IPR018114">
    <property type="entry name" value="TRYPSIN_HIS"/>
</dbReference>
<evidence type="ECO:0000256" key="1">
    <source>
        <dbReference type="ARBA" id="ARBA00022670"/>
    </source>
</evidence>
<dbReference type="InterPro" id="IPR036055">
    <property type="entry name" value="LDL_receptor-like_sf"/>
</dbReference>
<keyword evidence="9" id="KW-0472">Membrane</keyword>
<dbReference type="Gene3D" id="4.10.400.10">
    <property type="entry name" value="Low-density Lipoprotein Receptor"/>
    <property type="match status" value="1"/>
</dbReference>
<dbReference type="SMART" id="SM00020">
    <property type="entry name" value="Tryp_SPc"/>
    <property type="match status" value="1"/>
</dbReference>
<dbReference type="Pfam" id="PF15494">
    <property type="entry name" value="SRCR_2"/>
    <property type="match status" value="1"/>
</dbReference>
<sequence>MELVGRGLSKRYHTGKESVCPFGAARPLGCTVTVVPDPGLEARESPMQPPDARLCSTVRAKALPSGALLCLPLGRDEGPGLPMEQSNLLLSLVLQPLPRVQSVAQPRTVSSGQHGGLLFLPPAGAEVEVEPGVRGPEIVTMGENDPPAAEAPFSFRSLFGLDDLKISPVAPGPDADAVAAQILSLLPLKFFPIVVVGIIALILALAIGLGVHFDCSGKYRCRSSFKCIELAARCDGVSDCREGEDEFRCVRMSGHSAVLQVFVAAAWRTLCTDDWKGSYASVACAQLGFPSHVGSGDLRVDQLEPQFQGAFVSINHLLPDAKVTALHHAVYVREGCASGHVVTLKCTGEPSGQTGKREAGTCQPPLPVLRACGLRTGYSPRIVGGNASAPAQWPWQVSLQFQGHHLCGGSVITPRWIVTAAHCVYDLYLPKSWTIQAGLVSLLDSPAPSHLVEKIIYHSKYKPKRLGNDIALMKLAGPLTFDEMTQPICLPNSEENFPDGKMCWTSGWGATEDGGDASPVLNHAAVPLLSNKICNHRDVYGGIISPSMLCAGYLKGGVDSCQGDSGGPLVCQESRLWKLVGTTSFGIGCADVNKPGVYTRVTSFLDWIHEQMEVGAAT</sequence>
<feature type="domain" description="SRCR" evidence="11">
    <location>
        <begin position="247"/>
        <end position="347"/>
    </location>
</feature>
<evidence type="ECO:0000256" key="9">
    <source>
        <dbReference type="SAM" id="Phobius"/>
    </source>
</evidence>
<evidence type="ECO:0000259" key="11">
    <source>
        <dbReference type="PROSITE" id="PS50287"/>
    </source>
</evidence>
<keyword evidence="2 8" id="KW-0378">Hydrolase</keyword>
<dbReference type="PANTHER" id="PTHR24252">
    <property type="entry name" value="ACROSIN-RELATED"/>
    <property type="match status" value="1"/>
</dbReference>
<keyword evidence="13" id="KW-1185">Reference proteome</keyword>
<dbReference type="InterPro" id="IPR009003">
    <property type="entry name" value="Peptidase_S1_PA"/>
</dbReference>
<dbReference type="eggNOG" id="KOG3627">
    <property type="taxonomic scope" value="Eukaryota"/>
</dbReference>
<dbReference type="InterPro" id="IPR043504">
    <property type="entry name" value="Peptidase_S1_PA_chymotrypsin"/>
</dbReference>
<gene>
    <name evidence="12" type="ORF">H920_10504</name>
</gene>
<dbReference type="PRINTS" id="PR00722">
    <property type="entry name" value="CHYMOTRYPSIN"/>
</dbReference>
<reference evidence="12 13" key="1">
    <citation type="submission" date="2013-11" db="EMBL/GenBank/DDBJ databases">
        <title>The Damaraland mole rat (Fukomys damarensis) genome and evolution of African mole rats.</title>
        <authorList>
            <person name="Gladyshev V.N."/>
            <person name="Fang X."/>
        </authorList>
    </citation>
    <scope>NUCLEOTIDE SEQUENCE [LARGE SCALE GENOMIC DNA]</scope>
    <source>
        <tissue evidence="12">Liver</tissue>
    </source>
</reference>
<feature type="disulfide bond" evidence="6">
    <location>
        <begin position="234"/>
        <end position="249"/>
    </location>
</feature>
<dbReference type="SUPFAM" id="SSF57424">
    <property type="entry name" value="LDL receptor-like module"/>
    <property type="match status" value="1"/>
</dbReference>
<dbReference type="GO" id="GO:0004252">
    <property type="term" value="F:serine-type endopeptidase activity"/>
    <property type="evidence" value="ECO:0007669"/>
    <property type="project" value="InterPro"/>
</dbReference>
<dbReference type="SMART" id="SM00192">
    <property type="entry name" value="LDLa"/>
    <property type="match status" value="1"/>
</dbReference>
<keyword evidence="9 12" id="KW-0812">Transmembrane</keyword>
<dbReference type="Gene3D" id="3.10.250.10">
    <property type="entry name" value="SRCR-like domain"/>
    <property type="match status" value="1"/>
</dbReference>
<dbReference type="STRING" id="885580.ENSFDAP00000009699"/>
<dbReference type="PROSITE" id="PS00134">
    <property type="entry name" value="TRYPSIN_HIS"/>
    <property type="match status" value="1"/>
</dbReference>
<keyword evidence="1 8" id="KW-0645">Protease</keyword>
<evidence type="ECO:0000259" key="10">
    <source>
        <dbReference type="PROSITE" id="PS50240"/>
    </source>
</evidence>
<proteinExistence type="predicted"/>
<protein>
    <submittedName>
        <fullName evidence="12">Transmembrane protease serine 3</fullName>
    </submittedName>
</protein>
<dbReference type="InterPro" id="IPR001314">
    <property type="entry name" value="Peptidase_S1A"/>
</dbReference>
<dbReference type="InterPro" id="IPR001254">
    <property type="entry name" value="Trypsin_dom"/>
</dbReference>
<dbReference type="InterPro" id="IPR036772">
    <property type="entry name" value="SRCR-like_dom_sf"/>
</dbReference>
<keyword evidence="5" id="KW-0325">Glycoprotein</keyword>
<dbReference type="PROSITE" id="PS50068">
    <property type="entry name" value="LDLRA_2"/>
    <property type="match status" value="1"/>
</dbReference>
<dbReference type="InterPro" id="IPR002172">
    <property type="entry name" value="LDrepeatLR_classA_rpt"/>
</dbReference>
<evidence type="ECO:0000256" key="2">
    <source>
        <dbReference type="ARBA" id="ARBA00022801"/>
    </source>
</evidence>
<comment type="caution">
    <text evidence="7">Lacks conserved residue(s) required for the propagation of feature annotation.</text>
</comment>
<dbReference type="CDD" id="cd00190">
    <property type="entry name" value="Tryp_SPc"/>
    <property type="match status" value="1"/>
</dbReference>
<evidence type="ECO:0000256" key="4">
    <source>
        <dbReference type="ARBA" id="ARBA00023157"/>
    </source>
</evidence>
<keyword evidence="3 8" id="KW-0720">Serine protease</keyword>
<name>A0A091DD04_FUKDA</name>
<feature type="transmembrane region" description="Helical" evidence="9">
    <location>
        <begin position="190"/>
        <end position="213"/>
    </location>
</feature>
<evidence type="ECO:0000256" key="3">
    <source>
        <dbReference type="ARBA" id="ARBA00022825"/>
    </source>
</evidence>
<dbReference type="CDD" id="cd00112">
    <property type="entry name" value="LDLa"/>
    <property type="match status" value="1"/>
</dbReference>
<dbReference type="PROSITE" id="PS50240">
    <property type="entry name" value="TRYPSIN_DOM"/>
    <property type="match status" value="1"/>
</dbReference>
<feature type="disulfide bond" evidence="6">
    <location>
        <begin position="215"/>
        <end position="227"/>
    </location>
</feature>
<dbReference type="FunFam" id="2.40.10.10:FF:000003">
    <property type="entry name" value="Transmembrane serine protease 3"/>
    <property type="match status" value="1"/>
</dbReference>
<dbReference type="InterPro" id="IPR001190">
    <property type="entry name" value="SRCR"/>
</dbReference>
<dbReference type="PROSITE" id="PS00135">
    <property type="entry name" value="TRYPSIN_SER"/>
    <property type="match status" value="1"/>
</dbReference>
<dbReference type="PROSITE" id="PS01209">
    <property type="entry name" value="LDLRA_1"/>
    <property type="match status" value="1"/>
</dbReference>
<organism evidence="12 13">
    <name type="scientific">Fukomys damarensis</name>
    <name type="common">Damaraland mole rat</name>
    <name type="synonym">Cryptomys damarensis</name>
    <dbReference type="NCBI Taxonomy" id="885580"/>
    <lineage>
        <taxon>Eukaryota</taxon>
        <taxon>Metazoa</taxon>
        <taxon>Chordata</taxon>
        <taxon>Craniata</taxon>
        <taxon>Vertebrata</taxon>
        <taxon>Euteleostomi</taxon>
        <taxon>Mammalia</taxon>
        <taxon>Eutheria</taxon>
        <taxon>Euarchontoglires</taxon>
        <taxon>Glires</taxon>
        <taxon>Rodentia</taxon>
        <taxon>Hystricomorpha</taxon>
        <taxon>Bathyergidae</taxon>
        <taxon>Fukomys</taxon>
    </lineage>
</organism>
<dbReference type="AlphaFoldDB" id="A0A091DD04"/>
<dbReference type="SMART" id="SM00202">
    <property type="entry name" value="SR"/>
    <property type="match status" value="1"/>
</dbReference>
<keyword evidence="9" id="KW-1133">Transmembrane helix</keyword>
<keyword evidence="4 6" id="KW-1015">Disulfide bond</keyword>
<feature type="domain" description="Peptidase S1" evidence="10">
    <location>
        <begin position="382"/>
        <end position="613"/>
    </location>
</feature>
<evidence type="ECO:0000313" key="12">
    <source>
        <dbReference type="EMBL" id="KFO28130.1"/>
    </source>
</evidence>
<dbReference type="PANTHER" id="PTHR24252:SF27">
    <property type="entry name" value="TRANSMEMBRANE PROTEASE SERINE 3-LIKE"/>
    <property type="match status" value="1"/>
</dbReference>
<dbReference type="InterPro" id="IPR023415">
    <property type="entry name" value="LDLR_class-A_CS"/>
</dbReference>
<dbReference type="Proteomes" id="UP000028990">
    <property type="component" value="Unassembled WGS sequence"/>
</dbReference>
<dbReference type="EMBL" id="KN122816">
    <property type="protein sequence ID" value="KFO28130.1"/>
    <property type="molecule type" value="Genomic_DNA"/>
</dbReference>
<dbReference type="InterPro" id="IPR033116">
    <property type="entry name" value="TRYPSIN_SER"/>
</dbReference>
<evidence type="ECO:0000313" key="13">
    <source>
        <dbReference type="Proteomes" id="UP000028990"/>
    </source>
</evidence>
<dbReference type="GO" id="GO:0016020">
    <property type="term" value="C:membrane"/>
    <property type="evidence" value="ECO:0007669"/>
    <property type="project" value="InterPro"/>
</dbReference>
<dbReference type="SUPFAM" id="SSF56487">
    <property type="entry name" value="SRCR-like"/>
    <property type="match status" value="1"/>
</dbReference>
<evidence type="ECO:0000256" key="6">
    <source>
        <dbReference type="PROSITE-ProRule" id="PRU00124"/>
    </source>
</evidence>
<evidence type="ECO:0000256" key="5">
    <source>
        <dbReference type="ARBA" id="ARBA00023180"/>
    </source>
</evidence>
<dbReference type="SUPFAM" id="SSF50494">
    <property type="entry name" value="Trypsin-like serine proteases"/>
    <property type="match status" value="1"/>
</dbReference>
<evidence type="ECO:0000256" key="7">
    <source>
        <dbReference type="PROSITE-ProRule" id="PRU00196"/>
    </source>
</evidence>